<dbReference type="EMBL" id="CP099489">
    <property type="protein sequence ID" value="USQ79582.1"/>
    <property type="molecule type" value="Genomic_DNA"/>
</dbReference>
<gene>
    <name evidence="5" type="ORF">NF556_18625</name>
</gene>
<organism evidence="5 6">
    <name type="scientific">Ornithinimicrobium faecis</name>
    <dbReference type="NCBI Taxonomy" id="2934158"/>
    <lineage>
        <taxon>Bacteria</taxon>
        <taxon>Bacillati</taxon>
        <taxon>Actinomycetota</taxon>
        <taxon>Actinomycetes</taxon>
        <taxon>Micrococcales</taxon>
        <taxon>Ornithinimicrobiaceae</taxon>
        <taxon>Ornithinimicrobium</taxon>
    </lineage>
</organism>
<dbReference type="InterPro" id="IPR001867">
    <property type="entry name" value="OmpR/PhoB-type_DNA-bd"/>
</dbReference>
<keyword evidence="1 2" id="KW-0238">DNA-binding</keyword>
<name>A0ABY4YS40_9MICO</name>
<evidence type="ECO:0000256" key="2">
    <source>
        <dbReference type="PROSITE-ProRule" id="PRU01091"/>
    </source>
</evidence>
<evidence type="ECO:0000256" key="1">
    <source>
        <dbReference type="ARBA" id="ARBA00023125"/>
    </source>
</evidence>
<evidence type="ECO:0000256" key="3">
    <source>
        <dbReference type="SAM" id="MobiDB-lite"/>
    </source>
</evidence>
<evidence type="ECO:0000313" key="5">
    <source>
        <dbReference type="EMBL" id="USQ79582.1"/>
    </source>
</evidence>
<feature type="domain" description="OmpR/PhoB-type" evidence="4">
    <location>
        <begin position="81"/>
        <end position="179"/>
    </location>
</feature>
<sequence length="192" mass="20611">MEQTVHAPASGPVPEPEPLVLIVADTAEQRLALSAGLPIETPILLASDITEARRVLARLPGASGRGRRQPGPPGASGPPRGGRPQELPLRLREDRLSLAVADREVQLTRLEFALLRYLVPRAGQVVTFEQLSQVGWHTAYLGNGAHMHAAIGRLRTKLAELRAPVLLEAVRGLGFRLVQHPRSGAPKEALGS</sequence>
<evidence type="ECO:0000313" key="6">
    <source>
        <dbReference type="Proteomes" id="UP001056455"/>
    </source>
</evidence>
<keyword evidence="6" id="KW-1185">Reference proteome</keyword>
<reference evidence="5" key="1">
    <citation type="submission" date="2022-06" db="EMBL/GenBank/DDBJ databases">
        <title>Ornithinimicrobium HY1793.</title>
        <authorList>
            <person name="Huang Y."/>
        </authorList>
    </citation>
    <scope>NUCLEOTIDE SEQUENCE</scope>
    <source>
        <strain evidence="5">HY1793</strain>
    </source>
</reference>
<dbReference type="SMART" id="SM00862">
    <property type="entry name" value="Trans_reg_C"/>
    <property type="match status" value="1"/>
</dbReference>
<dbReference type="InterPro" id="IPR036388">
    <property type="entry name" value="WH-like_DNA-bd_sf"/>
</dbReference>
<dbReference type="Gene3D" id="1.10.10.10">
    <property type="entry name" value="Winged helix-like DNA-binding domain superfamily/Winged helix DNA-binding domain"/>
    <property type="match status" value="1"/>
</dbReference>
<evidence type="ECO:0000259" key="4">
    <source>
        <dbReference type="PROSITE" id="PS51755"/>
    </source>
</evidence>
<dbReference type="CDD" id="cd00383">
    <property type="entry name" value="trans_reg_C"/>
    <property type="match status" value="1"/>
</dbReference>
<accession>A0ABY4YS40</accession>
<dbReference type="RefSeq" id="WP_252592688.1">
    <property type="nucleotide sequence ID" value="NZ_CP099489.1"/>
</dbReference>
<dbReference type="Pfam" id="PF00486">
    <property type="entry name" value="Trans_reg_C"/>
    <property type="match status" value="1"/>
</dbReference>
<feature type="DNA-binding region" description="OmpR/PhoB-type" evidence="2">
    <location>
        <begin position="81"/>
        <end position="179"/>
    </location>
</feature>
<dbReference type="PROSITE" id="PS51755">
    <property type="entry name" value="OMPR_PHOB"/>
    <property type="match status" value="1"/>
</dbReference>
<dbReference type="Proteomes" id="UP001056455">
    <property type="component" value="Chromosome"/>
</dbReference>
<dbReference type="SUPFAM" id="SSF46894">
    <property type="entry name" value="C-terminal effector domain of the bipartite response regulators"/>
    <property type="match status" value="1"/>
</dbReference>
<feature type="region of interest" description="Disordered" evidence="3">
    <location>
        <begin position="59"/>
        <end position="86"/>
    </location>
</feature>
<protein>
    <submittedName>
        <fullName evidence="5">Winged helix-turn-helix domain-containing protein</fullName>
    </submittedName>
</protein>
<dbReference type="InterPro" id="IPR016032">
    <property type="entry name" value="Sig_transdc_resp-reg_C-effctor"/>
</dbReference>
<proteinExistence type="predicted"/>